<dbReference type="InterPro" id="IPR036097">
    <property type="entry name" value="HisK_dim/P_sf"/>
</dbReference>
<comment type="caution">
    <text evidence="3">The sequence shown here is derived from an EMBL/GenBank/DDBJ whole genome shotgun (WGS) entry which is preliminary data.</text>
</comment>
<protein>
    <recommendedName>
        <fullName evidence="2">histidine kinase</fullName>
        <ecNumber evidence="2">2.7.13.3</ecNumber>
    </recommendedName>
</protein>
<dbReference type="EC" id="2.7.13.3" evidence="2"/>
<dbReference type="InterPro" id="IPR003661">
    <property type="entry name" value="HisK_dim/P_dom"/>
</dbReference>
<evidence type="ECO:0000313" key="3">
    <source>
        <dbReference type="EMBL" id="GLB49432.1"/>
    </source>
</evidence>
<sequence>MKAPTYSMYNPLSLETATISELQELTELTALFLDKSQAIITFFDTSFPCGYLTISKVPVTQQQQELLQLFFNRQPSNDILYVPNLHTENPLDTKNHSVCDPPIGFFASAPLVLPNGTLVGTLAVLDTHPATLSKNQQKALEKQAYKVMQYVTCKNRIAEEQNNIRKIAQQIPSVMFQLRRTPEGNYSYDFFHPGKYELPTEITLLELKKNPLLGFDLVHEKDKEKFMTSLVESAEQLTPWSTSYRLQNDSQVWHTVNALPELQHNKDIVWYGLYQDVSHQILYDKVMKQITFDISHILRRPVTTLMGMVHLLKNDTLTCPKKSKEYITHIEQIAEELNGYTTELHDIYYHKKTIDQSRMFDGTPRKNNAY</sequence>
<name>A0ABQ5MJC4_9FLAO</name>
<keyword evidence="4" id="KW-1185">Reference proteome</keyword>
<evidence type="ECO:0000256" key="1">
    <source>
        <dbReference type="ARBA" id="ARBA00000085"/>
    </source>
</evidence>
<dbReference type="SUPFAM" id="SSF55781">
    <property type="entry name" value="GAF domain-like"/>
    <property type="match status" value="1"/>
</dbReference>
<dbReference type="Gene3D" id="3.30.450.20">
    <property type="entry name" value="PAS domain"/>
    <property type="match status" value="1"/>
</dbReference>
<dbReference type="RefSeq" id="WP_281765068.1">
    <property type="nucleotide sequence ID" value="NZ_BRVO01000002.1"/>
</dbReference>
<dbReference type="SUPFAM" id="SSF47384">
    <property type="entry name" value="Homodimeric domain of signal transducing histidine kinase"/>
    <property type="match status" value="1"/>
</dbReference>
<comment type="catalytic activity">
    <reaction evidence="1">
        <text>ATP + protein L-histidine = ADP + protein N-phospho-L-histidine.</text>
        <dbReference type="EC" id="2.7.13.3"/>
    </reaction>
</comment>
<gene>
    <name evidence="3" type="ORF">Y10_18000</name>
</gene>
<dbReference type="Gene3D" id="1.10.287.130">
    <property type="match status" value="1"/>
</dbReference>
<organism evidence="3 4">
    <name type="scientific">Neptunitalea lumnitzerae</name>
    <dbReference type="NCBI Taxonomy" id="2965509"/>
    <lineage>
        <taxon>Bacteria</taxon>
        <taxon>Pseudomonadati</taxon>
        <taxon>Bacteroidota</taxon>
        <taxon>Flavobacteriia</taxon>
        <taxon>Flavobacteriales</taxon>
        <taxon>Flavobacteriaceae</taxon>
        <taxon>Neptunitalea</taxon>
    </lineage>
</organism>
<accession>A0ABQ5MJC4</accession>
<proteinExistence type="predicted"/>
<reference evidence="3" key="1">
    <citation type="submission" date="2022-07" db="EMBL/GenBank/DDBJ databases">
        <title>Taxonomy of Novel Oxalotrophic and Methylotrophic Bacteria.</title>
        <authorList>
            <person name="Sahin N."/>
            <person name="Tani A."/>
        </authorList>
    </citation>
    <scope>NUCLEOTIDE SEQUENCE</scope>
    <source>
        <strain evidence="3">Y10</strain>
    </source>
</reference>
<dbReference type="Proteomes" id="UP001143543">
    <property type="component" value="Unassembled WGS sequence"/>
</dbReference>
<evidence type="ECO:0000313" key="4">
    <source>
        <dbReference type="Proteomes" id="UP001143543"/>
    </source>
</evidence>
<dbReference type="CDD" id="cd00082">
    <property type="entry name" value="HisKA"/>
    <property type="match status" value="1"/>
</dbReference>
<evidence type="ECO:0000256" key="2">
    <source>
        <dbReference type="ARBA" id="ARBA00012438"/>
    </source>
</evidence>
<dbReference type="EMBL" id="BRVO01000002">
    <property type="protein sequence ID" value="GLB49432.1"/>
    <property type="molecule type" value="Genomic_DNA"/>
</dbReference>